<feature type="compositionally biased region" description="Pro residues" evidence="1">
    <location>
        <begin position="66"/>
        <end position="77"/>
    </location>
</feature>
<dbReference type="AlphaFoldDB" id="A0A841DC62"/>
<accession>A0A841DC62</accession>
<keyword evidence="3" id="KW-1185">Reference proteome</keyword>
<organism evidence="2 3">
    <name type="scientific">Planomonospora venezuelensis</name>
    <dbReference type="NCBI Taxonomy" id="1999"/>
    <lineage>
        <taxon>Bacteria</taxon>
        <taxon>Bacillati</taxon>
        <taxon>Actinomycetota</taxon>
        <taxon>Actinomycetes</taxon>
        <taxon>Streptosporangiales</taxon>
        <taxon>Streptosporangiaceae</taxon>
        <taxon>Planomonospora</taxon>
    </lineage>
</organism>
<dbReference type="Proteomes" id="UP000562352">
    <property type="component" value="Unassembled WGS sequence"/>
</dbReference>
<name>A0A841DC62_PLAVE</name>
<sequence>MFLVTVRLPPEATLAQAVERLGLSEEEVDTGYGLVLIDPTQGLYGLRVTEAAARRIDPATGEGPYSDPPIEPFGPPR</sequence>
<evidence type="ECO:0000313" key="3">
    <source>
        <dbReference type="Proteomes" id="UP000562352"/>
    </source>
</evidence>
<proteinExistence type="predicted"/>
<comment type="caution">
    <text evidence="2">The sequence shown here is derived from an EMBL/GenBank/DDBJ whole genome shotgun (WGS) entry which is preliminary data.</text>
</comment>
<reference evidence="2 3" key="1">
    <citation type="submission" date="2020-08" db="EMBL/GenBank/DDBJ databases">
        <title>Genomic Encyclopedia of Type Strains, Phase III (KMG-III): the genomes of soil and plant-associated and newly described type strains.</title>
        <authorList>
            <person name="Whitman W."/>
        </authorList>
    </citation>
    <scope>NUCLEOTIDE SEQUENCE [LARGE SCALE GENOMIC DNA]</scope>
    <source>
        <strain evidence="2 3">CECT 3303</strain>
    </source>
</reference>
<evidence type="ECO:0000313" key="2">
    <source>
        <dbReference type="EMBL" id="MBB5966393.1"/>
    </source>
</evidence>
<dbReference type="RefSeq" id="WP_184946475.1">
    <property type="nucleotide sequence ID" value="NZ_BAAAWZ010000001.1"/>
</dbReference>
<feature type="region of interest" description="Disordered" evidence="1">
    <location>
        <begin position="55"/>
        <end position="77"/>
    </location>
</feature>
<dbReference type="EMBL" id="JACHJJ010000023">
    <property type="protein sequence ID" value="MBB5966393.1"/>
    <property type="molecule type" value="Genomic_DNA"/>
</dbReference>
<protein>
    <submittedName>
        <fullName evidence="2">Uncharacterized protein</fullName>
    </submittedName>
</protein>
<evidence type="ECO:0000256" key="1">
    <source>
        <dbReference type="SAM" id="MobiDB-lite"/>
    </source>
</evidence>
<gene>
    <name evidence="2" type="ORF">FHS22_005684</name>
</gene>